<gene>
    <name evidence="2" type="ORF">AUCHE_12_00130</name>
</gene>
<protein>
    <submittedName>
        <fullName evidence="2">Uncharacterized protein</fullName>
    </submittedName>
</protein>
<name>K6V8N2_9MICO</name>
<dbReference type="Proteomes" id="UP000008495">
    <property type="component" value="Unassembled WGS sequence"/>
</dbReference>
<dbReference type="PANTHER" id="PTHR34227:SF13">
    <property type="entry name" value="TAT PROOFREADING CHAPERONE DMSD-RELATED"/>
    <property type="match status" value="1"/>
</dbReference>
<keyword evidence="1" id="KW-0143">Chaperone</keyword>
<sequence length="235" mass="24807">MTGADVAVDGAVLDLLDAHGGACAFLSAVFLNEPDAALAHRLGESDLVGSWPLPDTTGPDGLDGRAHLAGWARAVFPEASWAAEDAPEESVIGETVAEWMRLFRGPGRLEACPYESVHREEEALTFGEHTVSVRRWYAAHGVEAPRLNVEPDDHIGLELAFVSHLCLGALDAAEAGDLAGLSGKIEALSSFLDEHLLAWADEVAEAMLAHAGTGLYLGAGLLLRGTCRSLRAAFC</sequence>
<dbReference type="InterPro" id="IPR050289">
    <property type="entry name" value="TorD/DmsD_chaperones"/>
</dbReference>
<evidence type="ECO:0000313" key="2">
    <source>
        <dbReference type="EMBL" id="GAB78568.1"/>
    </source>
</evidence>
<dbReference type="eggNOG" id="COG3381">
    <property type="taxonomic scope" value="Bacteria"/>
</dbReference>
<reference evidence="2 3" key="1">
    <citation type="submission" date="2012-08" db="EMBL/GenBank/DDBJ databases">
        <title>Whole genome shotgun sequence of Austwickia chelonae NBRC 105200.</title>
        <authorList>
            <person name="Yoshida I."/>
            <person name="Hosoyama A."/>
            <person name="Tsuchikane K."/>
            <person name="Katsumata H."/>
            <person name="Ando Y."/>
            <person name="Ohji S."/>
            <person name="Hamada M."/>
            <person name="Tamura T."/>
            <person name="Yamazoe A."/>
            <person name="Yamazaki S."/>
            <person name="Fujita N."/>
        </authorList>
    </citation>
    <scope>NUCLEOTIDE SEQUENCE [LARGE SCALE GENOMIC DNA]</scope>
    <source>
        <strain evidence="2 3">NBRC 105200</strain>
    </source>
</reference>
<dbReference type="PANTHER" id="PTHR34227">
    <property type="entry name" value="CHAPERONE PROTEIN YCDY"/>
    <property type="match status" value="1"/>
</dbReference>
<dbReference type="Pfam" id="PF02613">
    <property type="entry name" value="Nitrate_red_del"/>
    <property type="match status" value="1"/>
</dbReference>
<dbReference type="EMBL" id="BAGZ01000012">
    <property type="protein sequence ID" value="GAB78568.1"/>
    <property type="molecule type" value="Genomic_DNA"/>
</dbReference>
<comment type="caution">
    <text evidence="2">The sequence shown here is derived from an EMBL/GenBank/DDBJ whole genome shotgun (WGS) entry which is preliminary data.</text>
</comment>
<dbReference type="RefSeq" id="WP_006503323.1">
    <property type="nucleotide sequence ID" value="NZ_BAGZ01000012.1"/>
</dbReference>
<dbReference type="AlphaFoldDB" id="K6V8N2"/>
<dbReference type="SUPFAM" id="SSF89155">
    <property type="entry name" value="TorD-like"/>
    <property type="match status" value="1"/>
</dbReference>
<organism evidence="2 3">
    <name type="scientific">Austwickia chelonae NBRC 105200</name>
    <dbReference type="NCBI Taxonomy" id="1184607"/>
    <lineage>
        <taxon>Bacteria</taxon>
        <taxon>Bacillati</taxon>
        <taxon>Actinomycetota</taxon>
        <taxon>Actinomycetes</taxon>
        <taxon>Micrococcales</taxon>
        <taxon>Dermatophilaceae</taxon>
        <taxon>Austwickia</taxon>
    </lineage>
</organism>
<dbReference type="Gene3D" id="1.10.3480.10">
    <property type="entry name" value="TorD-like"/>
    <property type="match status" value="1"/>
</dbReference>
<proteinExistence type="predicted"/>
<evidence type="ECO:0000313" key="3">
    <source>
        <dbReference type="Proteomes" id="UP000008495"/>
    </source>
</evidence>
<dbReference type="InterPro" id="IPR020945">
    <property type="entry name" value="DMSO/NO3_reduct_chaperone"/>
</dbReference>
<accession>K6V8N2</accession>
<keyword evidence="3" id="KW-1185">Reference proteome</keyword>
<evidence type="ECO:0000256" key="1">
    <source>
        <dbReference type="ARBA" id="ARBA00023186"/>
    </source>
</evidence>
<dbReference type="STRING" id="100225.SAMN05421595_2847"/>
<dbReference type="InterPro" id="IPR036411">
    <property type="entry name" value="TorD-like_sf"/>
</dbReference>